<accession>A0A4R2IBU2</accession>
<dbReference type="InterPro" id="IPR002763">
    <property type="entry name" value="DUF72"/>
</dbReference>
<dbReference type="Gene3D" id="3.20.20.410">
    <property type="entry name" value="Protein of unknown function UPF0759"/>
    <property type="match status" value="1"/>
</dbReference>
<dbReference type="Proteomes" id="UP000294862">
    <property type="component" value="Unassembled WGS sequence"/>
</dbReference>
<evidence type="ECO:0000313" key="2">
    <source>
        <dbReference type="Proteomes" id="UP000294862"/>
    </source>
</evidence>
<keyword evidence="2" id="KW-1185">Reference proteome</keyword>
<dbReference type="PANTHER" id="PTHR30348">
    <property type="entry name" value="UNCHARACTERIZED PROTEIN YECE"/>
    <property type="match status" value="1"/>
</dbReference>
<dbReference type="EMBL" id="SLWQ01000006">
    <property type="protein sequence ID" value="TCO40005.1"/>
    <property type="molecule type" value="Genomic_DNA"/>
</dbReference>
<organism evidence="1 2">
    <name type="scientific">Dokdonella fugitiva</name>
    <dbReference type="NCBI Taxonomy" id="328517"/>
    <lineage>
        <taxon>Bacteria</taxon>
        <taxon>Pseudomonadati</taxon>
        <taxon>Pseudomonadota</taxon>
        <taxon>Gammaproteobacteria</taxon>
        <taxon>Lysobacterales</taxon>
        <taxon>Rhodanobacteraceae</taxon>
        <taxon>Dokdonella</taxon>
    </lineage>
</organism>
<dbReference type="PANTHER" id="PTHR30348:SF14">
    <property type="entry name" value="BLR8050 PROTEIN"/>
    <property type="match status" value="1"/>
</dbReference>
<gene>
    <name evidence="1" type="ORF">EV148_106160</name>
</gene>
<dbReference type="InterPro" id="IPR036520">
    <property type="entry name" value="UPF0759_sf"/>
</dbReference>
<name>A0A4R2IBU2_9GAMM</name>
<dbReference type="AlphaFoldDB" id="A0A4R2IBU2"/>
<evidence type="ECO:0000313" key="1">
    <source>
        <dbReference type="EMBL" id="TCO40005.1"/>
    </source>
</evidence>
<reference evidence="1 2" key="1">
    <citation type="journal article" date="2015" name="Stand. Genomic Sci.">
        <title>Genomic Encyclopedia of Bacterial and Archaeal Type Strains, Phase III: the genomes of soil and plant-associated and newly described type strains.</title>
        <authorList>
            <person name="Whitman W.B."/>
            <person name="Woyke T."/>
            <person name="Klenk H.P."/>
            <person name="Zhou Y."/>
            <person name="Lilburn T.G."/>
            <person name="Beck B.J."/>
            <person name="De Vos P."/>
            <person name="Vandamme P."/>
            <person name="Eisen J.A."/>
            <person name="Garrity G."/>
            <person name="Hugenholtz P."/>
            <person name="Kyrpides N.C."/>
        </authorList>
    </citation>
    <scope>NUCLEOTIDE SEQUENCE [LARGE SCALE GENOMIC DNA]</scope>
    <source>
        <strain evidence="1 2">A3</strain>
    </source>
</reference>
<dbReference type="RefSeq" id="WP_199222772.1">
    <property type="nucleotide sequence ID" value="NZ_SLWQ01000006.1"/>
</dbReference>
<comment type="caution">
    <text evidence="1">The sequence shown here is derived from an EMBL/GenBank/DDBJ whole genome shotgun (WGS) entry which is preliminary data.</text>
</comment>
<sequence length="247" mass="27272">MHTRIRIGCAGWSIATTQADAFPHEGSHLERYARVFAAVEINSSFHRPHRPQTYAKWAGMVPAGFRFAAKMPRVISHDRRLDDCRSELKSFLGQVDELGRKLGVLLLQLPPNLGFDAATALAFFRQLRKLHEGPVACEPRHASWFTAAVDAALRDLGIARVAADPARVPRAAVPGGDHAVEYIRLHGSPRVYYDAYADAALGRIAARLARRSARTRERWCILDNTAGRHATSDALKLQALVRAPGRG</sequence>
<proteinExistence type="predicted"/>
<dbReference type="Pfam" id="PF01904">
    <property type="entry name" value="DUF72"/>
    <property type="match status" value="1"/>
</dbReference>
<protein>
    <submittedName>
        <fullName evidence="1">Uncharacterized protein YecE (DUF72 family)</fullName>
    </submittedName>
</protein>
<dbReference type="SUPFAM" id="SSF117396">
    <property type="entry name" value="TM1631-like"/>
    <property type="match status" value="1"/>
</dbReference>